<evidence type="ECO:0000256" key="1">
    <source>
        <dbReference type="SAM" id="Phobius"/>
    </source>
</evidence>
<protein>
    <submittedName>
        <fullName evidence="2">Uncharacterized protein</fullName>
    </submittedName>
</protein>
<evidence type="ECO:0000313" key="3">
    <source>
        <dbReference type="Proteomes" id="UP000239388"/>
    </source>
</evidence>
<dbReference type="RefSeq" id="WP_105355051.1">
    <property type="nucleotide sequence ID" value="NZ_PUIB01000016.1"/>
</dbReference>
<keyword evidence="1" id="KW-0472">Membrane</keyword>
<dbReference type="AlphaFoldDB" id="A0A2S8FSQ9"/>
<dbReference type="EMBL" id="PUIB01000016">
    <property type="protein sequence ID" value="PQO35213.1"/>
    <property type="molecule type" value="Genomic_DNA"/>
</dbReference>
<feature type="transmembrane region" description="Helical" evidence="1">
    <location>
        <begin position="16"/>
        <end position="37"/>
    </location>
</feature>
<accession>A0A2S8FSQ9</accession>
<keyword evidence="1" id="KW-0812">Transmembrane</keyword>
<keyword evidence="1" id="KW-1133">Transmembrane helix</keyword>
<organism evidence="2 3">
    <name type="scientific">Blastopirellula marina</name>
    <dbReference type="NCBI Taxonomy" id="124"/>
    <lineage>
        <taxon>Bacteria</taxon>
        <taxon>Pseudomonadati</taxon>
        <taxon>Planctomycetota</taxon>
        <taxon>Planctomycetia</taxon>
        <taxon>Pirellulales</taxon>
        <taxon>Pirellulaceae</taxon>
        <taxon>Blastopirellula</taxon>
    </lineage>
</organism>
<gene>
    <name evidence="2" type="ORF">C5Y98_14795</name>
</gene>
<dbReference type="OrthoDB" id="290115at2"/>
<reference evidence="2 3" key="1">
    <citation type="submission" date="2018-02" db="EMBL/GenBank/DDBJ databases">
        <title>Comparative genomes isolates from brazilian mangrove.</title>
        <authorList>
            <person name="Araujo J.E."/>
            <person name="Taketani R.G."/>
            <person name="Silva M.C.P."/>
            <person name="Loureco M.V."/>
            <person name="Andreote F.D."/>
        </authorList>
    </citation>
    <scope>NUCLEOTIDE SEQUENCE [LARGE SCALE GENOMIC DNA]</scope>
    <source>
        <strain evidence="2 3">NAP PRIS-MGV</strain>
    </source>
</reference>
<name>A0A2S8FSQ9_9BACT</name>
<proteinExistence type="predicted"/>
<dbReference type="Proteomes" id="UP000239388">
    <property type="component" value="Unassembled WGS sequence"/>
</dbReference>
<evidence type="ECO:0000313" key="2">
    <source>
        <dbReference type="EMBL" id="PQO35213.1"/>
    </source>
</evidence>
<sequence>MSPQSSGNPPKQKVNIYSMMLILSFIALLVGAILMYMELNRFGSFPQWKVSQATPVTAITTAPAQPSVLG</sequence>
<comment type="caution">
    <text evidence="2">The sequence shown here is derived from an EMBL/GenBank/DDBJ whole genome shotgun (WGS) entry which is preliminary data.</text>
</comment>